<keyword evidence="3" id="KW-1185">Reference proteome</keyword>
<name>A0A1T4NAL1_9LACT</name>
<accession>A0A1T4NAL1</accession>
<sequence length="323" mass="38668">MSDIINLPNNHENFYRKGVQSLEKGDFEKGYDFFQKSLALSFEQEVFLELVHACLIFNKLENLMAVWEQYYPQTDDIFKDESLVKLYVESMDLMIPVDKRLLKFTQLKQQLNQQNFDLNQINEKIERYQNLNLLKLTVEELVSEGTVDQWLTTTLAKGQYHLLTQLKELYLLDFSLVQPLYQTILEHPSVFNYLKADIVHYCIFHHIDASFNWYWFSNSKNVSINELVAYHQQSFYQEGLKQIEHYCNKDNPHLEETIKEQFRLQYFGLFPFYDDLALTSHQWIDFLLYSMGLEESAPSNINQFTYQLLLRNQQEIMLLFYLD</sequence>
<protein>
    <submittedName>
        <fullName evidence="2">Uncharacterized protein</fullName>
    </submittedName>
</protein>
<evidence type="ECO:0000313" key="3">
    <source>
        <dbReference type="Proteomes" id="UP000189941"/>
    </source>
</evidence>
<evidence type="ECO:0000313" key="2">
    <source>
        <dbReference type="EMBL" id="SJZ76309.1"/>
    </source>
</evidence>
<gene>
    <name evidence="2" type="ORF">SAMN02746011_01693</name>
</gene>
<evidence type="ECO:0000256" key="1">
    <source>
        <dbReference type="SAM" id="Coils"/>
    </source>
</evidence>
<dbReference type="AlphaFoldDB" id="A0A1T4NAL1"/>
<keyword evidence="1" id="KW-0175">Coiled coil</keyword>
<dbReference type="EMBL" id="FUWO01000017">
    <property type="protein sequence ID" value="SJZ76309.1"/>
    <property type="molecule type" value="Genomic_DNA"/>
</dbReference>
<reference evidence="3" key="1">
    <citation type="submission" date="2017-02" db="EMBL/GenBank/DDBJ databases">
        <authorList>
            <person name="Varghese N."/>
            <person name="Submissions S."/>
        </authorList>
    </citation>
    <scope>NUCLEOTIDE SEQUENCE [LARGE SCALE GENOMIC DNA]</scope>
    <source>
        <strain evidence="3">DSM 15739</strain>
    </source>
</reference>
<dbReference type="RefSeq" id="WP_078756392.1">
    <property type="nucleotide sequence ID" value="NZ_FUWO01000017.1"/>
</dbReference>
<dbReference type="OrthoDB" id="2139308at2"/>
<organism evidence="2 3">
    <name type="scientific">Globicatella sulfidifaciens DSM 15739</name>
    <dbReference type="NCBI Taxonomy" id="1121925"/>
    <lineage>
        <taxon>Bacteria</taxon>
        <taxon>Bacillati</taxon>
        <taxon>Bacillota</taxon>
        <taxon>Bacilli</taxon>
        <taxon>Lactobacillales</taxon>
        <taxon>Aerococcaceae</taxon>
        <taxon>Globicatella</taxon>
    </lineage>
</organism>
<proteinExistence type="predicted"/>
<feature type="coiled-coil region" evidence="1">
    <location>
        <begin position="104"/>
        <end position="131"/>
    </location>
</feature>
<dbReference type="Proteomes" id="UP000189941">
    <property type="component" value="Unassembled WGS sequence"/>
</dbReference>